<keyword evidence="2" id="KW-1185">Reference proteome</keyword>
<gene>
    <name evidence="1" type="ORF">P3W24_03840</name>
</gene>
<name>A0ABT6B9Z6_9GAMM</name>
<proteinExistence type="predicted"/>
<dbReference type="Proteomes" id="UP001528850">
    <property type="component" value="Unassembled WGS sequence"/>
</dbReference>
<dbReference type="Pfam" id="PF15943">
    <property type="entry name" value="YdaS_toxin"/>
    <property type="match status" value="1"/>
</dbReference>
<dbReference type="Gene3D" id="1.10.260.40">
    <property type="entry name" value="lambda repressor-like DNA-binding domains"/>
    <property type="match status" value="1"/>
</dbReference>
<protein>
    <submittedName>
        <fullName evidence="1">YdaS family helix-turn-helix protein</fullName>
    </submittedName>
</protein>
<evidence type="ECO:0000313" key="2">
    <source>
        <dbReference type="Proteomes" id="UP001528850"/>
    </source>
</evidence>
<dbReference type="EMBL" id="JARJJS010000001">
    <property type="protein sequence ID" value="MDF4024102.1"/>
    <property type="molecule type" value="Genomic_DNA"/>
</dbReference>
<dbReference type="InterPro" id="IPR031856">
    <property type="entry name" value="YdaS_toxin-like"/>
</dbReference>
<evidence type="ECO:0000313" key="1">
    <source>
        <dbReference type="EMBL" id="MDF4024102.1"/>
    </source>
</evidence>
<reference evidence="1 2" key="1">
    <citation type="journal article" date="2024" name="Curr. Microbiol.">
        <title>Luteibacter sahnii sp. nov., A Novel Yellow-Colored Xanthomonadin Pigment Producing Probiotic Bacterium from Healthy Rice Seed Microbiome.</title>
        <authorList>
            <person name="Jaiswal G."/>
            <person name="Rana R."/>
            <person name="Nayak P.K."/>
            <person name="Chouhan R."/>
            <person name="Gandhi S.G."/>
            <person name="Patel H.K."/>
            <person name="Patil P.B."/>
        </authorList>
    </citation>
    <scope>NUCLEOTIDE SEQUENCE [LARGE SCALE GENOMIC DNA]</scope>
    <source>
        <strain evidence="1 2">PPL201</strain>
    </source>
</reference>
<sequence>MGKTAAAEAPANAARVSPVGNHAALVAAINQIGGVDVLVRRTTLTRDYVQQLIEDGVAVEPDLCPEVERATRTKCEELRADLIWHRDGAGEVVGYSSPVESNSRRDVEATLRTAAESASDDSSVFSGGFSNIPVIGKKLYAVNPDIHARWLISEASCMVNAMAEIASAGVETPISSAQAWMLERNLWCVQALLEAAEVRAELRS</sequence>
<accession>A0ABT6B9Z6</accession>
<organism evidence="1 2">
    <name type="scientific">Luteibacter sahnii</name>
    <dbReference type="NCBI Taxonomy" id="3021977"/>
    <lineage>
        <taxon>Bacteria</taxon>
        <taxon>Pseudomonadati</taxon>
        <taxon>Pseudomonadota</taxon>
        <taxon>Gammaproteobacteria</taxon>
        <taxon>Lysobacterales</taxon>
        <taxon>Rhodanobacteraceae</taxon>
        <taxon>Luteibacter</taxon>
    </lineage>
</organism>
<dbReference type="InterPro" id="IPR010982">
    <property type="entry name" value="Lambda_DNA-bd_dom_sf"/>
</dbReference>
<comment type="caution">
    <text evidence="1">The sequence shown here is derived from an EMBL/GenBank/DDBJ whole genome shotgun (WGS) entry which is preliminary data.</text>
</comment>